<reference evidence="3" key="2">
    <citation type="submission" date="2021-04" db="EMBL/GenBank/DDBJ databases">
        <authorList>
            <person name="Gilroy R."/>
        </authorList>
    </citation>
    <scope>NUCLEOTIDE SEQUENCE</scope>
    <source>
        <strain evidence="3">ChiHecec3B27-8219</strain>
    </source>
</reference>
<dbReference type="PROSITE" id="PS00018">
    <property type="entry name" value="EF_HAND_1"/>
    <property type="match status" value="1"/>
</dbReference>
<dbReference type="Proteomes" id="UP000824055">
    <property type="component" value="Unassembled WGS sequence"/>
</dbReference>
<dbReference type="InterPro" id="IPR018247">
    <property type="entry name" value="EF_Hand_1_Ca_BS"/>
</dbReference>
<feature type="chain" id="PRO_5038373033" description="Fimbrial subunit protein C-terminal domain-containing protein" evidence="2">
    <location>
        <begin position="22"/>
        <end position="529"/>
    </location>
</feature>
<dbReference type="AlphaFoldDB" id="A0A9D2JXI2"/>
<evidence type="ECO:0008006" key="5">
    <source>
        <dbReference type="Google" id="ProtNLM"/>
    </source>
</evidence>
<feature type="signal peptide" evidence="2">
    <location>
        <begin position="1"/>
        <end position="21"/>
    </location>
</feature>
<evidence type="ECO:0000313" key="3">
    <source>
        <dbReference type="EMBL" id="HIZ69564.1"/>
    </source>
</evidence>
<reference evidence="3" key="1">
    <citation type="journal article" date="2021" name="PeerJ">
        <title>Extensive microbial diversity within the chicken gut microbiome revealed by metagenomics and culture.</title>
        <authorList>
            <person name="Gilroy R."/>
            <person name="Ravi A."/>
            <person name="Getino M."/>
            <person name="Pursley I."/>
            <person name="Horton D.L."/>
            <person name="Alikhan N.F."/>
            <person name="Baker D."/>
            <person name="Gharbi K."/>
            <person name="Hall N."/>
            <person name="Watson M."/>
            <person name="Adriaenssens E.M."/>
            <person name="Foster-Nyarko E."/>
            <person name="Jarju S."/>
            <person name="Secka A."/>
            <person name="Antonio M."/>
            <person name="Oren A."/>
            <person name="Chaudhuri R.R."/>
            <person name="La Ragione R."/>
            <person name="Hildebrand F."/>
            <person name="Pallen M.J."/>
        </authorList>
    </citation>
    <scope>NUCLEOTIDE SEQUENCE</scope>
    <source>
        <strain evidence="3">ChiHecec3B27-8219</strain>
    </source>
</reference>
<comment type="caution">
    <text evidence="3">The sequence shown here is derived from an EMBL/GenBank/DDBJ whole genome shotgun (WGS) entry which is preliminary data.</text>
</comment>
<gene>
    <name evidence="3" type="ORF">H9966_06770</name>
</gene>
<accession>A0A9D2JXI2</accession>
<feature type="region of interest" description="Disordered" evidence="1">
    <location>
        <begin position="474"/>
        <end position="513"/>
    </location>
</feature>
<evidence type="ECO:0000256" key="1">
    <source>
        <dbReference type="SAM" id="MobiDB-lite"/>
    </source>
</evidence>
<dbReference type="EMBL" id="DXBE01000050">
    <property type="protein sequence ID" value="HIZ69564.1"/>
    <property type="molecule type" value="Genomic_DNA"/>
</dbReference>
<proteinExistence type="predicted"/>
<keyword evidence="2" id="KW-0732">Signal</keyword>
<organism evidence="3 4">
    <name type="scientific">Candidatus Prevotella avicola</name>
    <dbReference type="NCBI Taxonomy" id="2838738"/>
    <lineage>
        <taxon>Bacteria</taxon>
        <taxon>Pseudomonadati</taxon>
        <taxon>Bacteroidota</taxon>
        <taxon>Bacteroidia</taxon>
        <taxon>Bacteroidales</taxon>
        <taxon>Prevotellaceae</taxon>
        <taxon>Prevotella</taxon>
    </lineage>
</organism>
<evidence type="ECO:0000256" key="2">
    <source>
        <dbReference type="SAM" id="SignalP"/>
    </source>
</evidence>
<evidence type="ECO:0000313" key="4">
    <source>
        <dbReference type="Proteomes" id="UP000824055"/>
    </source>
</evidence>
<name>A0A9D2JXI2_9BACT</name>
<sequence length="529" mass="58220">MMKKNVFFYGALALGMAGSLASCSSDDDLMAGSVPGGNTAAAGQVIEIAVENAGNGIGSRAGRPLNSSEAKQNIDCVKVIVTNATTNKVVADTLIENWMTSTAVTNYDDASGHGRKIRFTLANSNAITTKGTYTVYAIGYNGNSAYKVKSGSSTMSLGNYLNSVGNGTYSMREGNGYTVKDAGNESIKQFKKDLVLINNNTDYAYADEVFAGSTTLDLTNDTKFSQGVTLHRQVAGIFTYVKNVPYMYTTNGNTITDEGNILQLVAVKKNKNLVLGQFYNTTLGNNGKDNILQNVVNGADEDNKEYVVYEIKLKDWFKTLQDENNDGVIDRYEYMIAAADDAEGKYHKGDLIEDKSDDHLLWHAPLRDPGQRFENVGFVKGSVFGGEFIIPFKATAAGDYTFELRLVSKKEDNVTIKKTYRTWSISLPTDDILKTTDKWSYWDGSKFTDLVNLTKGEDRAKYSVLRNHLYGVGVKSKEKPDTGDPNDPDPDDPDPDDPDPEVPEDLNTKQDLLVQVNDNWELIHKMEVE</sequence>
<protein>
    <recommendedName>
        <fullName evidence="5">Fimbrial subunit protein C-terminal domain-containing protein</fullName>
    </recommendedName>
</protein>
<dbReference type="PROSITE" id="PS51257">
    <property type="entry name" value="PROKAR_LIPOPROTEIN"/>
    <property type="match status" value="1"/>
</dbReference>
<feature type="compositionally biased region" description="Acidic residues" evidence="1">
    <location>
        <begin position="484"/>
        <end position="504"/>
    </location>
</feature>